<dbReference type="GeneID" id="2910998"/>
<accession>A0A1D8NE07</accession>
<organism evidence="2 4">
    <name type="scientific">Yarrowia lipolytica</name>
    <name type="common">Candida lipolytica</name>
    <dbReference type="NCBI Taxonomy" id="4952"/>
    <lineage>
        <taxon>Eukaryota</taxon>
        <taxon>Fungi</taxon>
        <taxon>Dikarya</taxon>
        <taxon>Ascomycota</taxon>
        <taxon>Saccharomycotina</taxon>
        <taxon>Dipodascomycetes</taxon>
        <taxon>Dipodascales</taxon>
        <taxon>Dipodascales incertae sedis</taxon>
        <taxon>Yarrowia</taxon>
    </lineage>
</organism>
<dbReference type="Proteomes" id="UP000182444">
    <property type="component" value="Chromosome 1D"/>
</dbReference>
<feature type="compositionally biased region" description="Polar residues" evidence="1">
    <location>
        <begin position="233"/>
        <end position="244"/>
    </location>
</feature>
<evidence type="ECO:0000313" key="2">
    <source>
        <dbReference type="EMBL" id="AOW03866.1"/>
    </source>
</evidence>
<evidence type="ECO:0000313" key="5">
    <source>
        <dbReference type="Proteomes" id="UP000256601"/>
    </source>
</evidence>
<reference evidence="2 4" key="1">
    <citation type="journal article" date="2016" name="PLoS ONE">
        <title>Sequence Assembly of Yarrowia lipolytica Strain W29/CLIB89 Shows Transposable Element Diversity.</title>
        <authorList>
            <person name="Magnan C."/>
            <person name="Yu J."/>
            <person name="Chang I."/>
            <person name="Jahn E."/>
            <person name="Kanomata Y."/>
            <person name="Wu J."/>
            <person name="Zeller M."/>
            <person name="Oakes M."/>
            <person name="Baldi P."/>
            <person name="Sandmeyer S."/>
        </authorList>
    </citation>
    <scope>NUCLEOTIDE SEQUENCE [LARGE SCALE GENOMIC DNA]</scope>
    <source>
        <strain evidence="2">CLIB89</strain>
        <strain evidence="4">CLIB89(W29)</strain>
    </source>
</reference>
<protein>
    <submittedName>
        <fullName evidence="2">Uncharacterized protein</fullName>
    </submittedName>
</protein>
<reference evidence="3 5" key="2">
    <citation type="submission" date="2018-07" db="EMBL/GenBank/DDBJ databases">
        <title>Draft Genome Assemblies for Five Robust Yarrowia lipolytica Strains Exhibiting High Lipid Production and Pentose Sugar Utilization and Sugar Alcohol Secretion from Undetoxified Lignocellulosic Biomass Hydrolysates.</title>
        <authorList>
            <consortium name="DOE Joint Genome Institute"/>
            <person name="Walker C."/>
            <person name="Ryu S."/>
            <person name="Na H."/>
            <person name="Zane M."/>
            <person name="LaButti K."/>
            <person name="Lipzen A."/>
            <person name="Haridas S."/>
            <person name="Barry K."/>
            <person name="Grigoriev I.V."/>
            <person name="Quarterman J."/>
            <person name="Slininger P."/>
            <person name="Dien B."/>
            <person name="Trinh C.T."/>
        </authorList>
    </citation>
    <scope>NUCLEOTIDE SEQUENCE [LARGE SCALE GENOMIC DNA]</scope>
    <source>
        <strain evidence="3 5">YB392</strain>
    </source>
</reference>
<evidence type="ECO:0000256" key="1">
    <source>
        <dbReference type="SAM" id="MobiDB-lite"/>
    </source>
</evidence>
<dbReference type="AlphaFoldDB" id="A0A1D8NE07"/>
<proteinExistence type="predicted"/>
<dbReference type="KEGG" id="yli:2910998"/>
<gene>
    <name evidence="3" type="ORF">B0I71DRAFT_87439</name>
    <name evidence="2" type="ORF">YALI1_D12858g</name>
</gene>
<sequence>MQCTPVFSRGRAKPRLMRESGTVHTNTTGAHISPVLVVALVQSIISIGLPQHMSSTATATTTSSAPPPPPPTPYLVAHGPFQWRINNLRSYATEGPLLYGVVSNSSSNYLVRKTAERLGSEAANRAFDFVTIPAPLSGISIVQQLGQTLFTASEGGHSGVYHLDWNYKRIRKLLVPESFGEFESLAFYGSSLHLFKPGQWLTLVYDLNKFKQTTTEKKPRALRNGIKPGNTDGDGNSDAQNDSQAICDDSDSESDSENPLTISPIRSPPKYGRRRARSSFGSFSESLSQSTLSDDISVCEHVTERSGPLTCHPDSLAQTCLSLFADPPSCIIGGENGLFVDLLNGTVKPLAPLGSGSVL</sequence>
<dbReference type="Proteomes" id="UP000256601">
    <property type="component" value="Unassembled WGS sequence"/>
</dbReference>
<feature type="region of interest" description="Disordered" evidence="1">
    <location>
        <begin position="216"/>
        <end position="278"/>
    </location>
</feature>
<name>A0A1D8NE07_YARLL</name>
<evidence type="ECO:0000313" key="3">
    <source>
        <dbReference type="EMBL" id="RDW23831.1"/>
    </source>
</evidence>
<dbReference type="VEuPathDB" id="FungiDB:YALI1_D12858g"/>
<evidence type="ECO:0000313" key="4">
    <source>
        <dbReference type="Proteomes" id="UP000182444"/>
    </source>
</evidence>
<dbReference type="VEuPathDB" id="FungiDB:YALI0_D10153g"/>
<dbReference type="EMBL" id="KZ859063">
    <property type="protein sequence ID" value="RDW23831.1"/>
    <property type="molecule type" value="Genomic_DNA"/>
</dbReference>
<dbReference type="EMBL" id="CP017556">
    <property type="protein sequence ID" value="AOW03866.1"/>
    <property type="molecule type" value="Genomic_DNA"/>
</dbReference>